<dbReference type="EMBL" id="JBHTNF010000003">
    <property type="protein sequence ID" value="MFD1327697.1"/>
    <property type="molecule type" value="Genomic_DNA"/>
</dbReference>
<dbReference type="PANTHER" id="PTHR33451:SF3">
    <property type="entry name" value="MALATE-2H(+)_NA(+)-LACTATE ANTIPORTER"/>
    <property type="match status" value="1"/>
</dbReference>
<evidence type="ECO:0000256" key="1">
    <source>
        <dbReference type="ARBA" id="ARBA00004651"/>
    </source>
</evidence>
<evidence type="ECO:0000256" key="8">
    <source>
        <dbReference type="ARBA" id="ARBA00038435"/>
    </source>
</evidence>
<feature type="transmembrane region" description="Helical" evidence="10">
    <location>
        <begin position="342"/>
        <end position="365"/>
    </location>
</feature>
<feature type="transmembrane region" description="Helical" evidence="10">
    <location>
        <begin position="208"/>
        <end position="226"/>
    </location>
</feature>
<keyword evidence="5 10" id="KW-0812">Transmembrane</keyword>
<feature type="transmembrane region" description="Helical" evidence="10">
    <location>
        <begin position="47"/>
        <end position="66"/>
    </location>
</feature>
<feature type="compositionally biased region" description="Basic and acidic residues" evidence="9">
    <location>
        <begin position="1"/>
        <end position="14"/>
    </location>
</feature>
<dbReference type="Proteomes" id="UP001597173">
    <property type="component" value="Unassembled WGS sequence"/>
</dbReference>
<dbReference type="InterPro" id="IPR018461">
    <property type="entry name" value="Na/H_Antiport_NhaC-like_C"/>
</dbReference>
<evidence type="ECO:0000256" key="4">
    <source>
        <dbReference type="ARBA" id="ARBA00022475"/>
    </source>
</evidence>
<keyword evidence="3" id="KW-0050">Antiport</keyword>
<dbReference type="Pfam" id="PF03553">
    <property type="entry name" value="Na_H_antiporter"/>
    <property type="match status" value="1"/>
</dbReference>
<evidence type="ECO:0000313" key="12">
    <source>
        <dbReference type="EMBL" id="MFD1327697.1"/>
    </source>
</evidence>
<evidence type="ECO:0000256" key="7">
    <source>
        <dbReference type="ARBA" id="ARBA00023136"/>
    </source>
</evidence>
<protein>
    <submittedName>
        <fullName evidence="12">Na+/H+ antiporter NhaC family protein</fullName>
    </submittedName>
</protein>
<evidence type="ECO:0000256" key="9">
    <source>
        <dbReference type="SAM" id="MobiDB-lite"/>
    </source>
</evidence>
<feature type="transmembrane region" description="Helical" evidence="10">
    <location>
        <begin position="233"/>
        <end position="259"/>
    </location>
</feature>
<feature type="transmembrane region" description="Helical" evidence="10">
    <location>
        <begin position="78"/>
        <end position="104"/>
    </location>
</feature>
<evidence type="ECO:0000256" key="2">
    <source>
        <dbReference type="ARBA" id="ARBA00022448"/>
    </source>
</evidence>
<evidence type="ECO:0000313" key="13">
    <source>
        <dbReference type="Proteomes" id="UP001597173"/>
    </source>
</evidence>
<keyword evidence="7 10" id="KW-0472">Membrane</keyword>
<feature type="transmembrane region" description="Helical" evidence="10">
    <location>
        <begin position="154"/>
        <end position="178"/>
    </location>
</feature>
<evidence type="ECO:0000259" key="11">
    <source>
        <dbReference type="Pfam" id="PF03553"/>
    </source>
</evidence>
<dbReference type="PANTHER" id="PTHR33451">
    <property type="entry name" value="MALATE-2H(+)/NA(+)-LACTATE ANTIPORTER"/>
    <property type="match status" value="1"/>
</dbReference>
<accession>A0ABW3YT07</accession>
<feature type="transmembrane region" description="Helical" evidence="10">
    <location>
        <begin position="124"/>
        <end position="147"/>
    </location>
</feature>
<evidence type="ECO:0000256" key="5">
    <source>
        <dbReference type="ARBA" id="ARBA00022692"/>
    </source>
</evidence>
<organism evidence="12 13">
    <name type="scientific">Mycoplana ramosa</name>
    <name type="common">Mycoplana bullata</name>
    <dbReference type="NCBI Taxonomy" id="40837"/>
    <lineage>
        <taxon>Bacteria</taxon>
        <taxon>Pseudomonadati</taxon>
        <taxon>Pseudomonadota</taxon>
        <taxon>Alphaproteobacteria</taxon>
        <taxon>Hyphomicrobiales</taxon>
        <taxon>Rhizobiaceae</taxon>
        <taxon>Mycoplana</taxon>
    </lineage>
</organism>
<dbReference type="RefSeq" id="WP_374836387.1">
    <property type="nucleotide sequence ID" value="NZ_JBHEEW010000003.1"/>
</dbReference>
<evidence type="ECO:0000256" key="3">
    <source>
        <dbReference type="ARBA" id="ARBA00022449"/>
    </source>
</evidence>
<gene>
    <name evidence="12" type="ORF">ACFQ33_07305</name>
</gene>
<feature type="region of interest" description="Disordered" evidence="9">
    <location>
        <begin position="1"/>
        <end position="20"/>
    </location>
</feature>
<keyword evidence="13" id="KW-1185">Reference proteome</keyword>
<reference evidence="13" key="1">
    <citation type="journal article" date="2019" name="Int. J. Syst. Evol. Microbiol.">
        <title>The Global Catalogue of Microorganisms (GCM) 10K type strain sequencing project: providing services to taxonomists for standard genome sequencing and annotation.</title>
        <authorList>
            <consortium name="The Broad Institute Genomics Platform"/>
            <consortium name="The Broad Institute Genome Sequencing Center for Infectious Disease"/>
            <person name="Wu L."/>
            <person name="Ma J."/>
        </authorList>
    </citation>
    <scope>NUCLEOTIDE SEQUENCE [LARGE SCALE GENOMIC DNA]</scope>
    <source>
        <strain evidence="13">CCUG 55609</strain>
    </source>
</reference>
<keyword evidence="2" id="KW-0813">Transport</keyword>
<keyword evidence="6 10" id="KW-1133">Transmembrane helix</keyword>
<proteinExistence type="inferred from homology"/>
<comment type="similarity">
    <text evidence="8">Belongs to the NhaC Na(+)/H(+) (TC 2.A.35) antiporter family.</text>
</comment>
<keyword evidence="4" id="KW-1003">Cell membrane</keyword>
<feature type="transmembrane region" description="Helical" evidence="10">
    <location>
        <begin position="20"/>
        <end position="41"/>
    </location>
</feature>
<comment type="caution">
    <text evidence="12">The sequence shown here is derived from an EMBL/GenBank/DDBJ whole genome shotgun (WGS) entry which is preliminary data.</text>
</comment>
<feature type="transmembrane region" description="Helical" evidence="10">
    <location>
        <begin position="454"/>
        <end position="476"/>
    </location>
</feature>
<dbReference type="InterPro" id="IPR052180">
    <property type="entry name" value="NhaC_Na-H+_Antiporter"/>
</dbReference>
<evidence type="ECO:0000256" key="6">
    <source>
        <dbReference type="ARBA" id="ARBA00022989"/>
    </source>
</evidence>
<feature type="transmembrane region" description="Helical" evidence="10">
    <location>
        <begin position="265"/>
        <end position="284"/>
    </location>
</feature>
<name>A0ABW3YT07_MYCRA</name>
<evidence type="ECO:0000256" key="10">
    <source>
        <dbReference type="SAM" id="Phobius"/>
    </source>
</evidence>
<feature type="domain" description="Na+/H+ antiporter NhaC-like C-terminal" evidence="11">
    <location>
        <begin position="175"/>
        <end position="478"/>
    </location>
</feature>
<comment type="subcellular location">
    <subcellularLocation>
        <location evidence="1">Cell membrane</location>
        <topology evidence="1">Multi-pass membrane protein</topology>
    </subcellularLocation>
</comment>
<sequence length="504" mass="51924">MADSNEQRPSDRSTPRPPSLPDALIPCIALIGLLALSYALFGDGASSGPNQVALLFCGVIAAGVAYKNGLPWSGIREAVVDGVATGLPAIMILLAVGALIGTWAMSGTIMSMVYYGLKLLSPNYFYATTALVCAVVAFGIGSSWTVAGTIGIGLMGVATHMGLSPAITAGAIISGAYFGDKASPLSDTVNLAAATAGSDIYGHIRESLWTSVPALGIAVVVFALLGRPGDFDATALLASIEAKATVSLWAFLPLLLVFGLSVARVAPFVAIFAGALAGGLLAVIQDPARVVAFANAPTLPHALALLKGTWSALANGYTVESGDKAIDVILSRGGMASMLNTVWLIITALAFGAVVEHAGLLNRLIDPLVARVKSPTGIVSTVAGTAILSNVITSDQYISIALPGRTFRGAFADRGLAPVMLSRVIGDTATVTSPLVPWNSCGAYMASALGVGTIAYAGFCFFNILNPLLTIVFTLLGWRVITLPKHADSTEEDDPQKPRLRVVK</sequence>